<name>A0A2W4WZJ5_9CYAN</name>
<dbReference type="EMBL" id="QBMP01000276">
    <property type="protein sequence ID" value="PZO47369.1"/>
    <property type="molecule type" value="Genomic_DNA"/>
</dbReference>
<feature type="transmembrane region" description="Helical" evidence="1">
    <location>
        <begin position="56"/>
        <end position="73"/>
    </location>
</feature>
<keyword evidence="1" id="KW-0812">Transmembrane</keyword>
<keyword evidence="1" id="KW-1133">Transmembrane helix</keyword>
<dbReference type="AlphaFoldDB" id="A0A2W4WZJ5"/>
<keyword evidence="1" id="KW-0472">Membrane</keyword>
<evidence type="ECO:0000313" key="2">
    <source>
        <dbReference type="EMBL" id="PZO47369.1"/>
    </source>
</evidence>
<sequence>MAWVDLSNVAAVTQQAEQMAEQPRDSRLNRFHAVVISTIVLEVTGFYLAMLSLPGGAIAVIFSQIWFNLLATVQLYPGQTPAIVPFGRADRRAVLVANGIGLGLLSLWFWQEIRIWLASGLFLLIIIFLLIKYVVPQIQLAQADR</sequence>
<organism evidence="2 3">
    <name type="scientific">Phormidesmis priestleyi</name>
    <dbReference type="NCBI Taxonomy" id="268141"/>
    <lineage>
        <taxon>Bacteria</taxon>
        <taxon>Bacillati</taxon>
        <taxon>Cyanobacteriota</taxon>
        <taxon>Cyanophyceae</taxon>
        <taxon>Leptolyngbyales</taxon>
        <taxon>Leptolyngbyaceae</taxon>
        <taxon>Phormidesmis</taxon>
    </lineage>
</organism>
<comment type="caution">
    <text evidence="2">The sequence shown here is derived from an EMBL/GenBank/DDBJ whole genome shotgun (WGS) entry which is preliminary data.</text>
</comment>
<evidence type="ECO:0000256" key="1">
    <source>
        <dbReference type="SAM" id="Phobius"/>
    </source>
</evidence>
<evidence type="ECO:0000313" key="3">
    <source>
        <dbReference type="Proteomes" id="UP000249794"/>
    </source>
</evidence>
<reference evidence="2 3" key="2">
    <citation type="submission" date="2018-06" db="EMBL/GenBank/DDBJ databases">
        <title>Metagenomic assembly of (sub)arctic Cyanobacteria and their associated microbiome from non-axenic cultures.</title>
        <authorList>
            <person name="Baurain D."/>
        </authorList>
    </citation>
    <scope>NUCLEOTIDE SEQUENCE [LARGE SCALE GENOMIC DNA]</scope>
    <source>
        <strain evidence="2">ULC027bin1</strain>
    </source>
</reference>
<accession>A0A2W4WZJ5</accession>
<proteinExistence type="predicted"/>
<protein>
    <submittedName>
        <fullName evidence="2">Uncharacterized protein</fullName>
    </submittedName>
</protein>
<gene>
    <name evidence="2" type="ORF">DCF15_19110</name>
</gene>
<reference evidence="3" key="1">
    <citation type="submission" date="2018-04" db="EMBL/GenBank/DDBJ databases">
        <authorList>
            <person name="Cornet L."/>
        </authorList>
    </citation>
    <scope>NUCLEOTIDE SEQUENCE [LARGE SCALE GENOMIC DNA]</scope>
</reference>
<dbReference type="Proteomes" id="UP000249794">
    <property type="component" value="Unassembled WGS sequence"/>
</dbReference>
<feature type="transmembrane region" description="Helical" evidence="1">
    <location>
        <begin position="116"/>
        <end position="135"/>
    </location>
</feature>